<evidence type="ECO:0000313" key="5">
    <source>
        <dbReference type="Proteomes" id="UP001335648"/>
    </source>
</evidence>
<dbReference type="GO" id="GO:0005886">
    <property type="term" value="C:plasma membrane"/>
    <property type="evidence" value="ECO:0007669"/>
    <property type="project" value="InterPro"/>
</dbReference>
<proteinExistence type="predicted"/>
<dbReference type="Proteomes" id="UP001335648">
    <property type="component" value="Unassembled WGS sequence"/>
</dbReference>
<dbReference type="GO" id="GO:0001782">
    <property type="term" value="P:B cell homeostasis"/>
    <property type="evidence" value="ECO:0007669"/>
    <property type="project" value="TreeGrafter"/>
</dbReference>
<dbReference type="AlphaFoldDB" id="A0AAN8GKD5"/>
<dbReference type="InterPro" id="IPR022317">
    <property type="entry name" value="TNFR_13B"/>
</dbReference>
<dbReference type="PRINTS" id="PR01963">
    <property type="entry name" value="TNFACTORR13B"/>
</dbReference>
<feature type="region of interest" description="Disordered" evidence="1">
    <location>
        <begin position="245"/>
        <end position="274"/>
    </location>
</feature>
<dbReference type="GO" id="GO:0030889">
    <property type="term" value="P:negative regulation of B cell proliferation"/>
    <property type="evidence" value="ECO:0007669"/>
    <property type="project" value="TreeGrafter"/>
</dbReference>
<dbReference type="PANTHER" id="PTHR15511">
    <property type="entry name" value="TUMOR NECROSIS FACTOR RECEPTOR SUPERFAMILY MEMBER 13B"/>
    <property type="match status" value="1"/>
</dbReference>
<keyword evidence="5" id="KW-1185">Reference proteome</keyword>
<comment type="caution">
    <text evidence="4">The sequence shown here is derived from an EMBL/GenBank/DDBJ whole genome shotgun (WGS) entry which is preliminary data.</text>
</comment>
<feature type="transmembrane region" description="Helical" evidence="2">
    <location>
        <begin position="115"/>
        <end position="140"/>
    </location>
</feature>
<dbReference type="Gene3D" id="4.10.1290.10">
    <property type="entry name" value="Tumor necrosis factor receptor superfamily"/>
    <property type="match status" value="2"/>
</dbReference>
<dbReference type="PANTHER" id="PTHR15511:SF2">
    <property type="entry name" value="TUMOR NECROSIS FACTOR RECEPTOR SUPERFAMILY MEMBER 13B"/>
    <property type="match status" value="1"/>
</dbReference>
<evidence type="ECO:0000256" key="1">
    <source>
        <dbReference type="SAM" id="MobiDB-lite"/>
    </source>
</evidence>
<dbReference type="SUPFAM" id="SSF57586">
    <property type="entry name" value="TNF receptor-like"/>
    <property type="match status" value="1"/>
</dbReference>
<keyword evidence="2" id="KW-1133">Transmembrane helix</keyword>
<evidence type="ECO:0000259" key="3">
    <source>
        <dbReference type="Pfam" id="PF09305"/>
    </source>
</evidence>
<feature type="domain" description="TACI cysteine-rich" evidence="3">
    <location>
        <begin position="53"/>
        <end position="88"/>
    </location>
</feature>
<gene>
    <name evidence="4" type="ORF">CesoFtcFv8_021679</name>
</gene>
<dbReference type="GO" id="GO:0002244">
    <property type="term" value="P:hematopoietic progenitor cell differentiation"/>
    <property type="evidence" value="ECO:0007669"/>
    <property type="project" value="TreeGrafter"/>
</dbReference>
<evidence type="ECO:0000313" key="4">
    <source>
        <dbReference type="EMBL" id="KAK5880809.1"/>
    </source>
</evidence>
<dbReference type="Pfam" id="PF09305">
    <property type="entry name" value="TACI-CRD2"/>
    <property type="match status" value="1"/>
</dbReference>
<feature type="compositionally biased region" description="Basic and acidic residues" evidence="1">
    <location>
        <begin position="151"/>
        <end position="164"/>
    </location>
</feature>
<name>A0AAN8GKD5_9TELE</name>
<protein>
    <recommendedName>
        <fullName evidence="3">TACI cysteine-rich domain-containing protein</fullName>
    </recommendedName>
</protein>
<feature type="region of interest" description="Disordered" evidence="1">
    <location>
        <begin position="147"/>
        <end position="186"/>
    </location>
</feature>
<dbReference type="InterPro" id="IPR015384">
    <property type="entry name" value="TACI_Cys-rich-dom"/>
</dbReference>
<organism evidence="4 5">
    <name type="scientific">Champsocephalus esox</name>
    <name type="common">pike icefish</name>
    <dbReference type="NCBI Taxonomy" id="159716"/>
    <lineage>
        <taxon>Eukaryota</taxon>
        <taxon>Metazoa</taxon>
        <taxon>Chordata</taxon>
        <taxon>Craniata</taxon>
        <taxon>Vertebrata</taxon>
        <taxon>Euteleostomi</taxon>
        <taxon>Actinopterygii</taxon>
        <taxon>Neopterygii</taxon>
        <taxon>Teleostei</taxon>
        <taxon>Neoteleostei</taxon>
        <taxon>Acanthomorphata</taxon>
        <taxon>Eupercaria</taxon>
        <taxon>Perciformes</taxon>
        <taxon>Notothenioidei</taxon>
        <taxon>Channichthyidae</taxon>
        <taxon>Champsocephalus</taxon>
    </lineage>
</organism>
<keyword evidence="2" id="KW-0812">Transmembrane</keyword>
<reference evidence="4 5" key="1">
    <citation type="journal article" date="2023" name="Mol. Biol. Evol.">
        <title>Genomics of Secondarily Temperate Adaptation in the Only Non-Antarctic Icefish.</title>
        <authorList>
            <person name="Rivera-Colon A.G."/>
            <person name="Rayamajhi N."/>
            <person name="Minhas B.F."/>
            <person name="Madrigal G."/>
            <person name="Bilyk K.T."/>
            <person name="Yoon V."/>
            <person name="Hune M."/>
            <person name="Gregory S."/>
            <person name="Cheng C.H.C."/>
            <person name="Catchen J.M."/>
        </authorList>
    </citation>
    <scope>NUCLEOTIDE SEQUENCE [LARGE SCALE GENOMIC DNA]</scope>
    <source>
        <strain evidence="4">JC2023a</strain>
    </source>
</reference>
<evidence type="ECO:0000256" key="2">
    <source>
        <dbReference type="SAM" id="Phobius"/>
    </source>
</evidence>
<keyword evidence="2" id="KW-0472">Membrane</keyword>
<feature type="compositionally biased region" description="Polar residues" evidence="1">
    <location>
        <begin position="173"/>
        <end position="185"/>
    </location>
</feature>
<accession>A0AAN8GKD5</accession>
<sequence length="274" mass="30268">MYPCRRQRGASERMDCPEDQFRDLLLKECIVCQVACKQRRVISRCISYCEHANCKSLPGHYYDLLLKKCMRCADVCGNHPAECSLLCHAATTRKLPVEVPSPSEDTKGLSVDSTILLYSLLAVCIMLLLSSLSLALAVLVRSGKAKSSNQKPKEAKQKQGREEQTWEEVIQPGRSSTDVPTYSNRPTDDTTYDSCPTETCVCVHCFPDLKTLGNQRPSFAVPQQQRAQTLKPGPVWINQNHIFSGVQQQQQQEEEEGRGGGGGGGCSEEEAAVG</sequence>
<dbReference type="EMBL" id="JAULUE010002063">
    <property type="protein sequence ID" value="KAK5880809.1"/>
    <property type="molecule type" value="Genomic_DNA"/>
</dbReference>